<organism evidence="1 2">
    <name type="scientific">Penicillium rubens (strain ATCC 28089 / DSM 1075 / NRRL 1951 / Wisconsin 54-1255)</name>
    <name type="common">Penicillium chrysogenum</name>
    <dbReference type="NCBI Taxonomy" id="500485"/>
    <lineage>
        <taxon>Eukaryota</taxon>
        <taxon>Fungi</taxon>
        <taxon>Dikarya</taxon>
        <taxon>Ascomycota</taxon>
        <taxon>Pezizomycotina</taxon>
        <taxon>Eurotiomycetes</taxon>
        <taxon>Eurotiomycetidae</taxon>
        <taxon>Eurotiales</taxon>
        <taxon>Aspergillaceae</taxon>
        <taxon>Penicillium</taxon>
        <taxon>Penicillium chrysogenum species complex</taxon>
    </lineage>
</organism>
<evidence type="ECO:0000313" key="2">
    <source>
        <dbReference type="Proteomes" id="UP000000724"/>
    </source>
</evidence>
<keyword evidence="2" id="KW-1185">Reference proteome</keyword>
<name>B6HC23_PENRW</name>
<protein>
    <submittedName>
        <fullName evidence="1">Uncharacterized protein</fullName>
    </submittedName>
</protein>
<sequence length="118" mass="12981">MGKAVPALKVQSAVLFTIILSSYCHRGVRDSKPLVSSERHGIWNRCPGIENGALTIVANSHLTSAANFESYAVWKSMFMSSSFAKYLSLSECISESHLTTLHYCIEVDLSTTYTVVSM</sequence>
<dbReference type="VEuPathDB" id="FungiDB:PCH_Pc18g05310"/>
<dbReference type="AlphaFoldDB" id="B6HC23"/>
<gene>
    <name evidence="1" type="ORF">Pc18g05310</name>
    <name evidence="1" type="ORF">PCH_Pc18g05310</name>
</gene>
<reference evidence="1 2" key="1">
    <citation type="journal article" date="2008" name="Nat. Biotechnol.">
        <title>Genome sequencing and analysis of the filamentous fungus Penicillium chrysogenum.</title>
        <authorList>
            <person name="van den Berg M.A."/>
            <person name="Albang R."/>
            <person name="Albermann K."/>
            <person name="Badger J.H."/>
            <person name="Daran J.-M."/>
            <person name="Driessen A.J.M."/>
            <person name="Garcia-Estrada C."/>
            <person name="Fedorova N.D."/>
            <person name="Harris D.M."/>
            <person name="Heijne W.H.M."/>
            <person name="Joardar V.S."/>
            <person name="Kiel J.A.K.W."/>
            <person name="Kovalchuk A."/>
            <person name="Martin J.F."/>
            <person name="Nierman W.C."/>
            <person name="Nijland J.G."/>
            <person name="Pronk J.T."/>
            <person name="Roubos J.A."/>
            <person name="van der Klei I.J."/>
            <person name="van Peij N.N.M.E."/>
            <person name="Veenhuis M."/>
            <person name="von Doehren H."/>
            <person name="Wagner C."/>
            <person name="Wortman J.R."/>
            <person name="Bovenberg R.A.L."/>
        </authorList>
    </citation>
    <scope>NUCLEOTIDE SEQUENCE [LARGE SCALE GENOMIC DNA]</scope>
    <source>
        <strain evidence="2">ATCC 28089 / DSM 1075 / NRRL 1951 / Wisconsin 54-1255</strain>
    </source>
</reference>
<evidence type="ECO:0000313" key="1">
    <source>
        <dbReference type="EMBL" id="CAP94755.1"/>
    </source>
</evidence>
<dbReference type="Proteomes" id="UP000000724">
    <property type="component" value="Contig Pc00c18"/>
</dbReference>
<accession>B6HC23</accession>
<proteinExistence type="predicted"/>
<dbReference type="EMBL" id="AM920433">
    <property type="protein sequence ID" value="CAP94755.1"/>
    <property type="molecule type" value="Genomic_DNA"/>
</dbReference>
<dbReference type="HOGENOM" id="CLU_2073937_0_0_1"/>